<feature type="domain" description="FAD-binding PCMH-type" evidence="5">
    <location>
        <begin position="81"/>
        <end position="260"/>
    </location>
</feature>
<dbReference type="InterPro" id="IPR036318">
    <property type="entry name" value="FAD-bd_PCMH-like_sf"/>
</dbReference>
<dbReference type="InterPro" id="IPR016169">
    <property type="entry name" value="FAD-bd_PCMH_sub2"/>
</dbReference>
<dbReference type="PANTHER" id="PTHR42973:SF54">
    <property type="entry name" value="FAD-BINDING PCMH-TYPE DOMAIN-CONTAINING PROTEIN"/>
    <property type="match status" value="1"/>
</dbReference>
<evidence type="ECO:0000256" key="3">
    <source>
        <dbReference type="ARBA" id="ARBA00022827"/>
    </source>
</evidence>
<name>A0ABR1W7U0_9PEZI</name>
<keyword evidence="2" id="KW-0285">Flavoprotein</keyword>
<keyword evidence="4" id="KW-0560">Oxidoreductase</keyword>
<proteinExistence type="inferred from homology"/>
<dbReference type="EMBL" id="JAQQWM010000002">
    <property type="protein sequence ID" value="KAK8078575.1"/>
    <property type="molecule type" value="Genomic_DNA"/>
</dbReference>
<dbReference type="Pfam" id="PF01565">
    <property type="entry name" value="FAD_binding_4"/>
    <property type="match status" value="1"/>
</dbReference>
<sequence length="541" mass="60101">MKEHSITLERNAVSYFSCVGSSSFIAACSFAEPDKSTDSTGPELYCCFLDDDQCDELASSFPAETHRNAAAQARLWSRFQSQVSPACRVQPRSADEIAAVLNVVRERRCRFAVLGGGTAPSAGSSNAEGGVTIDLRRMDDVRMVDAPKTDWSTNDPVVQVGGGARWADVYRLLEPRNMSAVGTRSSLTGVVGSILGGGISFFSQARGWACDNVLEFEVVLANASVVLANEQTNSDLFRALRGGGSNFGIVSRVTIDAFPQPPALYKFRRWEVGAADRVFQRLHVFAHAMPRDMEMIAVTLAWSARLPEFVLSERVVMSQQLEAVESYDQPQEEPDPRDAASVLEEHSYTRTPLQMAQVMDHTNQEGYFNYFGSVTVRSDPLLCQRIAAIFQREARSIVEVADVKAYIVFNPLTVPTMQRMKGRGGNALGLDGEEGPLIVINLNMHWTSEQDTRRMRSLMVTLLYWFNKAAKSDGQDHAYVFLNHAFETQKPLLGYGRHALRRLHQTRKAVDPDGVFQQLQEAHHRLGLDPPEDTNPMKDEL</sequence>
<dbReference type="SUPFAM" id="SSF56176">
    <property type="entry name" value="FAD-binding/transporter-associated domain-like"/>
    <property type="match status" value="1"/>
</dbReference>
<evidence type="ECO:0000256" key="4">
    <source>
        <dbReference type="ARBA" id="ARBA00023002"/>
    </source>
</evidence>
<reference evidence="6 7" key="1">
    <citation type="submission" date="2023-01" db="EMBL/GenBank/DDBJ databases">
        <title>Analysis of 21 Apiospora genomes using comparative genomics revels a genus with tremendous synthesis potential of carbohydrate active enzymes and secondary metabolites.</title>
        <authorList>
            <person name="Sorensen T."/>
        </authorList>
    </citation>
    <scope>NUCLEOTIDE SEQUENCE [LARGE SCALE GENOMIC DNA]</scope>
    <source>
        <strain evidence="6 7">CBS 83171</strain>
    </source>
</reference>
<dbReference type="InterPro" id="IPR050416">
    <property type="entry name" value="FAD-linked_Oxidoreductase"/>
</dbReference>
<dbReference type="InterPro" id="IPR006094">
    <property type="entry name" value="Oxid_FAD_bind_N"/>
</dbReference>
<evidence type="ECO:0000313" key="7">
    <source>
        <dbReference type="Proteomes" id="UP001446871"/>
    </source>
</evidence>
<keyword evidence="3" id="KW-0274">FAD</keyword>
<organism evidence="6 7">
    <name type="scientific">Apiospora saccharicola</name>
    <dbReference type="NCBI Taxonomy" id="335842"/>
    <lineage>
        <taxon>Eukaryota</taxon>
        <taxon>Fungi</taxon>
        <taxon>Dikarya</taxon>
        <taxon>Ascomycota</taxon>
        <taxon>Pezizomycotina</taxon>
        <taxon>Sordariomycetes</taxon>
        <taxon>Xylariomycetidae</taxon>
        <taxon>Amphisphaeriales</taxon>
        <taxon>Apiosporaceae</taxon>
        <taxon>Apiospora</taxon>
    </lineage>
</organism>
<dbReference type="PROSITE" id="PS51257">
    <property type="entry name" value="PROKAR_LIPOPROTEIN"/>
    <property type="match status" value="1"/>
</dbReference>
<keyword evidence="7" id="KW-1185">Reference proteome</keyword>
<gene>
    <name evidence="6" type="ORF">PG996_004745</name>
</gene>
<dbReference type="Gene3D" id="3.30.465.10">
    <property type="match status" value="1"/>
</dbReference>
<protein>
    <recommendedName>
        <fullName evidence="5">FAD-binding PCMH-type domain-containing protein</fullName>
    </recommendedName>
</protein>
<dbReference type="Proteomes" id="UP001446871">
    <property type="component" value="Unassembled WGS sequence"/>
</dbReference>
<evidence type="ECO:0000256" key="1">
    <source>
        <dbReference type="ARBA" id="ARBA00005466"/>
    </source>
</evidence>
<accession>A0ABR1W7U0</accession>
<evidence type="ECO:0000313" key="6">
    <source>
        <dbReference type="EMBL" id="KAK8078575.1"/>
    </source>
</evidence>
<evidence type="ECO:0000256" key="2">
    <source>
        <dbReference type="ARBA" id="ARBA00022630"/>
    </source>
</evidence>
<evidence type="ECO:0000259" key="5">
    <source>
        <dbReference type="PROSITE" id="PS51387"/>
    </source>
</evidence>
<dbReference type="PANTHER" id="PTHR42973">
    <property type="entry name" value="BINDING OXIDOREDUCTASE, PUTATIVE (AFU_ORTHOLOGUE AFUA_1G17690)-RELATED"/>
    <property type="match status" value="1"/>
</dbReference>
<comment type="caution">
    <text evidence="6">The sequence shown here is derived from an EMBL/GenBank/DDBJ whole genome shotgun (WGS) entry which is preliminary data.</text>
</comment>
<dbReference type="PROSITE" id="PS51387">
    <property type="entry name" value="FAD_PCMH"/>
    <property type="match status" value="1"/>
</dbReference>
<dbReference type="InterPro" id="IPR016166">
    <property type="entry name" value="FAD-bd_PCMH"/>
</dbReference>
<comment type="similarity">
    <text evidence="1">Belongs to the oxygen-dependent FAD-linked oxidoreductase family.</text>
</comment>